<evidence type="ECO:0000313" key="3">
    <source>
        <dbReference type="EMBL" id="MFC2926152.1"/>
    </source>
</evidence>
<proteinExistence type="inferred from homology"/>
<dbReference type="NCBIfam" id="TIGR00251">
    <property type="entry name" value="DUF167 family protein"/>
    <property type="match status" value="1"/>
</dbReference>
<evidence type="ECO:0000256" key="1">
    <source>
        <dbReference type="ARBA" id="ARBA00010364"/>
    </source>
</evidence>
<dbReference type="EMBL" id="JBHRSV010000016">
    <property type="protein sequence ID" value="MFC2926152.1"/>
    <property type="molecule type" value="Genomic_DNA"/>
</dbReference>
<comment type="caution">
    <text evidence="3">The sequence shown here is derived from an EMBL/GenBank/DDBJ whole genome shotgun (WGS) entry which is preliminary data.</text>
</comment>
<evidence type="ECO:0000256" key="2">
    <source>
        <dbReference type="HAMAP-Rule" id="MF_00634"/>
    </source>
</evidence>
<protein>
    <recommendedName>
        <fullName evidence="2">UPF0235 protein ACFOOR_08540</fullName>
    </recommendedName>
</protein>
<dbReference type="Proteomes" id="UP001595379">
    <property type="component" value="Unassembled WGS sequence"/>
</dbReference>
<dbReference type="Pfam" id="PF02594">
    <property type="entry name" value="DUF167"/>
    <property type="match status" value="1"/>
</dbReference>
<dbReference type="SMART" id="SM01152">
    <property type="entry name" value="DUF167"/>
    <property type="match status" value="1"/>
</dbReference>
<accession>A0ABV6ZXN1</accession>
<reference evidence="4" key="1">
    <citation type="journal article" date="2019" name="Int. J. Syst. Evol. Microbiol.">
        <title>The Global Catalogue of Microorganisms (GCM) 10K type strain sequencing project: providing services to taxonomists for standard genome sequencing and annotation.</title>
        <authorList>
            <consortium name="The Broad Institute Genomics Platform"/>
            <consortium name="The Broad Institute Genome Sequencing Center for Infectious Disease"/>
            <person name="Wu L."/>
            <person name="Ma J."/>
        </authorList>
    </citation>
    <scope>NUCLEOTIDE SEQUENCE [LARGE SCALE GENOMIC DNA]</scope>
    <source>
        <strain evidence="4">KCTC 52487</strain>
    </source>
</reference>
<gene>
    <name evidence="3" type="ORF">ACFOOR_08540</name>
</gene>
<name>A0ABV6ZXN1_9PROT</name>
<organism evidence="3 4">
    <name type="scientific">Hyphobacterium vulgare</name>
    <dbReference type="NCBI Taxonomy" id="1736751"/>
    <lineage>
        <taxon>Bacteria</taxon>
        <taxon>Pseudomonadati</taxon>
        <taxon>Pseudomonadota</taxon>
        <taxon>Alphaproteobacteria</taxon>
        <taxon>Maricaulales</taxon>
        <taxon>Maricaulaceae</taxon>
        <taxon>Hyphobacterium</taxon>
    </lineage>
</organism>
<dbReference type="HAMAP" id="MF_00634">
    <property type="entry name" value="UPF0235"/>
    <property type="match status" value="1"/>
</dbReference>
<sequence length="102" mass="10754">MREDGTALLLRVRLTPNASIDRIEGIETAADGSAHLKCRVRAIPEKGAANAAVEKLVAKTLRIPKSAVTVIGGMTARVKTLRIEPGPETRTLLASLLGKGEA</sequence>
<dbReference type="InterPro" id="IPR036591">
    <property type="entry name" value="YggU-like_sf"/>
</dbReference>
<dbReference type="SUPFAM" id="SSF69786">
    <property type="entry name" value="YggU-like"/>
    <property type="match status" value="1"/>
</dbReference>
<dbReference type="InterPro" id="IPR003746">
    <property type="entry name" value="DUF167"/>
</dbReference>
<comment type="similarity">
    <text evidence="1 2">Belongs to the UPF0235 family.</text>
</comment>
<dbReference type="Gene3D" id="3.30.1200.10">
    <property type="entry name" value="YggU-like"/>
    <property type="match status" value="1"/>
</dbReference>
<evidence type="ECO:0000313" key="4">
    <source>
        <dbReference type="Proteomes" id="UP001595379"/>
    </source>
</evidence>
<dbReference type="RefSeq" id="WP_343164630.1">
    <property type="nucleotide sequence ID" value="NZ_JBHRSV010000016.1"/>
</dbReference>
<keyword evidence="4" id="KW-1185">Reference proteome</keyword>